<feature type="transmembrane region" description="Helical" evidence="8">
    <location>
        <begin position="21"/>
        <end position="46"/>
    </location>
</feature>
<gene>
    <name evidence="10" type="ORF">EJP69_19870</name>
</gene>
<dbReference type="GO" id="GO:0022857">
    <property type="term" value="F:transmembrane transporter activity"/>
    <property type="evidence" value="ECO:0007669"/>
    <property type="project" value="InterPro"/>
</dbReference>
<evidence type="ECO:0000256" key="6">
    <source>
        <dbReference type="ARBA" id="ARBA00022989"/>
    </source>
</evidence>
<feature type="transmembrane region" description="Helical" evidence="8">
    <location>
        <begin position="200"/>
        <end position="222"/>
    </location>
</feature>
<evidence type="ECO:0000256" key="2">
    <source>
        <dbReference type="ARBA" id="ARBA00010072"/>
    </source>
</evidence>
<keyword evidence="7 8" id="KW-0472">Membrane</keyword>
<comment type="similarity">
    <text evidence="2">Belongs to the binding-protein-dependent transport system permease family. HisMQ subfamily.</text>
</comment>
<dbReference type="PROSITE" id="PS50928">
    <property type="entry name" value="ABC_TM1"/>
    <property type="match status" value="1"/>
</dbReference>
<dbReference type="RefSeq" id="WP_126472212.1">
    <property type="nucleotide sequence ID" value="NZ_RXOE01000005.1"/>
</dbReference>
<keyword evidence="6 8" id="KW-1133">Transmembrane helix</keyword>
<reference evidence="10 11" key="1">
    <citation type="submission" date="2018-12" db="EMBL/GenBank/DDBJ databases">
        <title>The genome of Variovorax gossypii DSM 100435.</title>
        <authorList>
            <person name="Gao J."/>
            <person name="Sun J."/>
        </authorList>
    </citation>
    <scope>NUCLEOTIDE SEQUENCE [LARGE SCALE GENOMIC DNA]</scope>
    <source>
        <strain evidence="10 11">DSM 100435</strain>
    </source>
</reference>
<evidence type="ECO:0000313" key="10">
    <source>
        <dbReference type="EMBL" id="RTQ32957.1"/>
    </source>
</evidence>
<protein>
    <submittedName>
        <fullName evidence="10">Amino acid ABC transporter permease</fullName>
    </submittedName>
</protein>
<evidence type="ECO:0000256" key="5">
    <source>
        <dbReference type="ARBA" id="ARBA00022692"/>
    </source>
</evidence>
<dbReference type="NCBIfam" id="TIGR01726">
    <property type="entry name" value="HEQRo_perm_3TM"/>
    <property type="match status" value="1"/>
</dbReference>
<dbReference type="Gene3D" id="1.10.3720.10">
    <property type="entry name" value="MetI-like"/>
    <property type="match status" value="1"/>
</dbReference>
<proteinExistence type="inferred from homology"/>
<feature type="transmembrane region" description="Helical" evidence="8">
    <location>
        <begin position="66"/>
        <end position="85"/>
    </location>
</feature>
<dbReference type="GO" id="GO:0043190">
    <property type="term" value="C:ATP-binding cassette (ABC) transporter complex"/>
    <property type="evidence" value="ECO:0007669"/>
    <property type="project" value="InterPro"/>
</dbReference>
<evidence type="ECO:0000259" key="9">
    <source>
        <dbReference type="PROSITE" id="PS50928"/>
    </source>
</evidence>
<dbReference type="SUPFAM" id="SSF161098">
    <property type="entry name" value="MetI-like"/>
    <property type="match status" value="1"/>
</dbReference>
<dbReference type="PANTHER" id="PTHR30614:SF47">
    <property type="entry name" value="ABC TRANSPORTER PERMEASE"/>
    <property type="match status" value="1"/>
</dbReference>
<keyword evidence="3 8" id="KW-0813">Transport</keyword>
<comment type="caution">
    <text evidence="10">The sequence shown here is derived from an EMBL/GenBank/DDBJ whole genome shotgun (WGS) entry which is preliminary data.</text>
</comment>
<feature type="transmembrane region" description="Helical" evidence="8">
    <location>
        <begin position="97"/>
        <end position="115"/>
    </location>
</feature>
<name>A0A431THE2_9BURK</name>
<dbReference type="CDD" id="cd06261">
    <property type="entry name" value="TM_PBP2"/>
    <property type="match status" value="1"/>
</dbReference>
<keyword evidence="5 8" id="KW-0812">Transmembrane</keyword>
<dbReference type="PANTHER" id="PTHR30614">
    <property type="entry name" value="MEMBRANE COMPONENT OF AMINO ACID ABC TRANSPORTER"/>
    <property type="match status" value="1"/>
</dbReference>
<comment type="subcellular location">
    <subcellularLocation>
        <location evidence="1">Cell inner membrane</location>
        <topology evidence="1">Multi-pass membrane protein</topology>
    </subcellularLocation>
    <subcellularLocation>
        <location evidence="8">Cell membrane</location>
        <topology evidence="8">Multi-pass membrane protein</topology>
    </subcellularLocation>
</comment>
<evidence type="ECO:0000256" key="8">
    <source>
        <dbReference type="RuleBase" id="RU363032"/>
    </source>
</evidence>
<evidence type="ECO:0000256" key="4">
    <source>
        <dbReference type="ARBA" id="ARBA00022475"/>
    </source>
</evidence>
<evidence type="ECO:0000256" key="3">
    <source>
        <dbReference type="ARBA" id="ARBA00022448"/>
    </source>
</evidence>
<dbReference type="Proteomes" id="UP000267418">
    <property type="component" value="Unassembled WGS sequence"/>
</dbReference>
<evidence type="ECO:0000256" key="1">
    <source>
        <dbReference type="ARBA" id="ARBA00004429"/>
    </source>
</evidence>
<dbReference type="Pfam" id="PF00528">
    <property type="entry name" value="BPD_transp_1"/>
    <property type="match status" value="1"/>
</dbReference>
<keyword evidence="11" id="KW-1185">Reference proteome</keyword>
<feature type="domain" description="ABC transmembrane type-1" evidence="9">
    <location>
        <begin position="22"/>
        <end position="215"/>
    </location>
</feature>
<evidence type="ECO:0000313" key="11">
    <source>
        <dbReference type="Proteomes" id="UP000267418"/>
    </source>
</evidence>
<dbReference type="InterPro" id="IPR043429">
    <property type="entry name" value="ArtM/GltK/GlnP/TcyL/YhdX-like"/>
</dbReference>
<evidence type="ECO:0000256" key="7">
    <source>
        <dbReference type="ARBA" id="ARBA00023136"/>
    </source>
</evidence>
<sequence>MNPIDFSVLLRGDNPQLIAKGLATTFELTAAAWLLAVVLGTLLALLRMAPNRAAQGFVAGYVEYHQNVPMLVQLFLWYFGIPTLLPGDWQQWINRQGSEFFFAFFAIALAMAAYMSEGLRGGIRSIPQSQLEAARALGLTFLQSLRQVVLPQAVRIALPTFVNHTVLLFKNSSLAMAVGVAELTYVTRDIESQSFRTVEVYLFTTLVYLGFSFLIMAGGSLAERRLRIPTR</sequence>
<accession>A0A431THE2</accession>
<dbReference type="GO" id="GO:0006865">
    <property type="term" value="P:amino acid transport"/>
    <property type="evidence" value="ECO:0007669"/>
    <property type="project" value="TreeGrafter"/>
</dbReference>
<dbReference type="InterPro" id="IPR000515">
    <property type="entry name" value="MetI-like"/>
</dbReference>
<organism evidence="10 11">
    <name type="scientific">Variovorax gossypii</name>
    <dbReference type="NCBI Taxonomy" id="1679495"/>
    <lineage>
        <taxon>Bacteria</taxon>
        <taxon>Pseudomonadati</taxon>
        <taxon>Pseudomonadota</taxon>
        <taxon>Betaproteobacteria</taxon>
        <taxon>Burkholderiales</taxon>
        <taxon>Comamonadaceae</taxon>
        <taxon>Variovorax</taxon>
    </lineage>
</organism>
<keyword evidence="4" id="KW-1003">Cell membrane</keyword>
<dbReference type="EMBL" id="RXOE01000005">
    <property type="protein sequence ID" value="RTQ32957.1"/>
    <property type="molecule type" value="Genomic_DNA"/>
</dbReference>
<dbReference type="OrthoDB" id="6534575at2"/>
<dbReference type="InterPro" id="IPR010065">
    <property type="entry name" value="AA_ABC_transptr_permease_3TM"/>
</dbReference>
<dbReference type="AlphaFoldDB" id="A0A431THE2"/>
<dbReference type="InterPro" id="IPR035906">
    <property type="entry name" value="MetI-like_sf"/>
</dbReference>